<dbReference type="InterPro" id="IPR014710">
    <property type="entry name" value="RmlC-like_jellyroll"/>
</dbReference>
<sequence length="249" mass="27560">MTRTAISRREYDEWLSEAASLARALRYPVTPEMVNDSAGIVFGDDQYEAFARGLWSREPYEVMVIFESLNEPAVDGLPAAGAAHAEYSGLCDKLMIVHPGKFCPPHFHQRKTESYEVVLGEMEVFYAPEPVTVGDDEVLAFSPMPAGSPWPEGVALPAGREDSYARLTSYARLRAGDPKFVMHRKHLHAFRCPADSPVPLVVREVSTYSHEPTEHAHDKAVPLPQWRGLHDNTFVAEAANSGRLATAIA</sequence>
<dbReference type="OrthoDB" id="4818481at2"/>
<dbReference type="AlphaFoldDB" id="A0A511FJ00"/>
<dbReference type="EMBL" id="BJVQ01000087">
    <property type="protein sequence ID" value="GEL48554.1"/>
    <property type="molecule type" value="Genomic_DNA"/>
</dbReference>
<dbReference type="EMBL" id="JACHDN010000001">
    <property type="protein sequence ID" value="MBB5472704.1"/>
    <property type="molecule type" value="Genomic_DNA"/>
</dbReference>
<gene>
    <name evidence="1" type="ORF">CHO01_36700</name>
    <name evidence="2" type="ORF">HNR08_001440</name>
</gene>
<dbReference type="GO" id="GO:0016853">
    <property type="term" value="F:isomerase activity"/>
    <property type="evidence" value="ECO:0007669"/>
    <property type="project" value="UniProtKB-KW"/>
</dbReference>
<protein>
    <submittedName>
        <fullName evidence="2">Mannose-6-phosphate isomerase-like protein (Cupin superfamily)</fullName>
    </submittedName>
</protein>
<dbReference type="Gene3D" id="2.60.120.10">
    <property type="entry name" value="Jelly Rolls"/>
    <property type="match status" value="1"/>
</dbReference>
<reference evidence="2 4" key="2">
    <citation type="submission" date="2020-08" db="EMBL/GenBank/DDBJ databases">
        <title>Sequencing the genomes of 1000 actinobacteria strains.</title>
        <authorList>
            <person name="Klenk H.-P."/>
        </authorList>
    </citation>
    <scope>NUCLEOTIDE SEQUENCE [LARGE SCALE GENOMIC DNA]</scope>
    <source>
        <strain evidence="2 4">DSM 9581</strain>
    </source>
</reference>
<dbReference type="Proteomes" id="UP000564629">
    <property type="component" value="Unassembled WGS sequence"/>
</dbReference>
<comment type="caution">
    <text evidence="1">The sequence shown here is derived from an EMBL/GenBank/DDBJ whole genome shotgun (WGS) entry which is preliminary data.</text>
</comment>
<name>A0A511FJ00_9CELL</name>
<evidence type="ECO:0000313" key="3">
    <source>
        <dbReference type="Proteomes" id="UP000321723"/>
    </source>
</evidence>
<evidence type="ECO:0000313" key="2">
    <source>
        <dbReference type="EMBL" id="MBB5472704.1"/>
    </source>
</evidence>
<organism evidence="1 3">
    <name type="scientific">Cellulomonas hominis</name>
    <dbReference type="NCBI Taxonomy" id="156981"/>
    <lineage>
        <taxon>Bacteria</taxon>
        <taxon>Bacillati</taxon>
        <taxon>Actinomycetota</taxon>
        <taxon>Actinomycetes</taxon>
        <taxon>Micrococcales</taxon>
        <taxon>Cellulomonadaceae</taxon>
        <taxon>Cellulomonas</taxon>
    </lineage>
</organism>
<keyword evidence="3" id="KW-1185">Reference proteome</keyword>
<dbReference type="Proteomes" id="UP000321723">
    <property type="component" value="Unassembled WGS sequence"/>
</dbReference>
<dbReference type="RefSeq" id="WP_146840538.1">
    <property type="nucleotide sequence ID" value="NZ_BJVQ01000087.1"/>
</dbReference>
<proteinExistence type="predicted"/>
<evidence type="ECO:0000313" key="4">
    <source>
        <dbReference type="Proteomes" id="UP000564629"/>
    </source>
</evidence>
<accession>A0A511FJ00</accession>
<keyword evidence="2" id="KW-0413">Isomerase</keyword>
<evidence type="ECO:0000313" key="1">
    <source>
        <dbReference type="EMBL" id="GEL48554.1"/>
    </source>
</evidence>
<dbReference type="SUPFAM" id="SSF51182">
    <property type="entry name" value="RmlC-like cupins"/>
    <property type="match status" value="1"/>
</dbReference>
<reference evidence="1 3" key="1">
    <citation type="submission" date="2019-07" db="EMBL/GenBank/DDBJ databases">
        <title>Whole genome shotgun sequence of Cellulomonas hominis NBRC 16055.</title>
        <authorList>
            <person name="Hosoyama A."/>
            <person name="Uohara A."/>
            <person name="Ohji S."/>
            <person name="Ichikawa N."/>
        </authorList>
    </citation>
    <scope>NUCLEOTIDE SEQUENCE [LARGE SCALE GENOMIC DNA]</scope>
    <source>
        <strain evidence="1 3">NBRC 16055</strain>
    </source>
</reference>
<dbReference type="InterPro" id="IPR011051">
    <property type="entry name" value="RmlC_Cupin_sf"/>
</dbReference>